<proteinExistence type="predicted"/>
<sequence length="492" mass="51014">MVLDLCRLFPAGSPAQQALDTVGQEIASTLDHEDAVLQDPCADPARRATKQEAYRFTDVRAVVSGELARAAPALQSARAAALVAGSALELEDRPSATVVLLDGRILHVARDPGLDAGVYVGPAAGAPAGVAAFALGMQSAARGSFFSALNDAGADDVLVMHVPPGVDAGRVHVVHLCSAAAGMNTEAEVARGSSDDAARRSSKGGNPASSPRTSLPRLLVLLEERAHAGLTQEFAALPRPSAAQPPSHAASLHFVNSVAEVELDDGATLRHACVLASPPEPSGDDGAAGASAPPPAHVWTTLVRQATASAYHLVEARVHGGLSRHDASVEQLGPATRTSLRSFLLASGAGVLDLHSAVELDHPGAEVRQLHKCIVAASEARGVFDGRVRVGRRAQRTDAGQLSRSLLLAPRATVHAKPNLQIIADDVTCTHGATVSDLEPEQLFYLGARGLGPRDARRLLVNSFGAEVVRELGDARLQARVDAAVRAALPRS</sequence>
<dbReference type="Proteomes" id="UP001255856">
    <property type="component" value="Unassembled WGS sequence"/>
</dbReference>
<evidence type="ECO:0000313" key="4">
    <source>
        <dbReference type="Proteomes" id="UP001255856"/>
    </source>
</evidence>
<feature type="region of interest" description="Disordered" evidence="1">
    <location>
        <begin position="188"/>
        <end position="215"/>
    </location>
</feature>
<reference evidence="3" key="1">
    <citation type="submission" date="2021-01" db="EMBL/GenBank/DDBJ databases">
        <authorList>
            <person name="Eckstrom K.M.E."/>
        </authorList>
    </citation>
    <scope>NUCLEOTIDE SEQUENCE</scope>
    <source>
        <strain evidence="3">UVCC 0001</strain>
    </source>
</reference>
<dbReference type="InterPro" id="IPR000825">
    <property type="entry name" value="SUF_FeS_clus_asmbl_SufBD_core"/>
</dbReference>
<name>A0AAD9MJC7_PROWI</name>
<dbReference type="InterPro" id="IPR037284">
    <property type="entry name" value="SUF_FeS_clus_asmbl_SufBD_sf"/>
</dbReference>
<keyword evidence="4" id="KW-1185">Reference proteome</keyword>
<dbReference type="PANTHER" id="PTHR43575">
    <property type="entry name" value="PROTEIN ABCI7, CHLOROPLASTIC"/>
    <property type="match status" value="1"/>
</dbReference>
<feature type="domain" description="SUF system FeS cluster assembly SufBD core" evidence="2">
    <location>
        <begin position="212"/>
        <end position="464"/>
    </location>
</feature>
<dbReference type="InterPro" id="IPR055346">
    <property type="entry name" value="Fe-S_cluster_assembly_SufBD"/>
</dbReference>
<dbReference type="SUPFAM" id="SSF101960">
    <property type="entry name" value="Stabilizer of iron transporter SufD"/>
    <property type="match status" value="1"/>
</dbReference>
<accession>A0AAD9MJC7</accession>
<organism evidence="3 4">
    <name type="scientific">Prototheca wickerhamii</name>
    <dbReference type="NCBI Taxonomy" id="3111"/>
    <lineage>
        <taxon>Eukaryota</taxon>
        <taxon>Viridiplantae</taxon>
        <taxon>Chlorophyta</taxon>
        <taxon>core chlorophytes</taxon>
        <taxon>Trebouxiophyceae</taxon>
        <taxon>Chlorellales</taxon>
        <taxon>Chlorellaceae</taxon>
        <taxon>Prototheca</taxon>
    </lineage>
</organism>
<evidence type="ECO:0000313" key="3">
    <source>
        <dbReference type="EMBL" id="KAK2076350.1"/>
    </source>
</evidence>
<evidence type="ECO:0000256" key="1">
    <source>
        <dbReference type="SAM" id="MobiDB-lite"/>
    </source>
</evidence>
<dbReference type="AlphaFoldDB" id="A0AAD9MJC7"/>
<evidence type="ECO:0000259" key="2">
    <source>
        <dbReference type="Pfam" id="PF01458"/>
    </source>
</evidence>
<dbReference type="GO" id="GO:0016226">
    <property type="term" value="P:iron-sulfur cluster assembly"/>
    <property type="evidence" value="ECO:0007669"/>
    <property type="project" value="InterPro"/>
</dbReference>
<dbReference type="PANTHER" id="PTHR43575:SF1">
    <property type="entry name" value="PROTEIN ABCI7, CHLOROPLASTIC"/>
    <property type="match status" value="1"/>
</dbReference>
<comment type="caution">
    <text evidence="3">The sequence shown here is derived from an EMBL/GenBank/DDBJ whole genome shotgun (WGS) entry which is preliminary data.</text>
</comment>
<dbReference type="Pfam" id="PF01458">
    <property type="entry name" value="SUFBD_core"/>
    <property type="match status" value="1"/>
</dbReference>
<dbReference type="EMBL" id="JASFZW010000010">
    <property type="protein sequence ID" value="KAK2076350.1"/>
    <property type="molecule type" value="Genomic_DNA"/>
</dbReference>
<gene>
    <name evidence="3" type="ORF">QBZ16_000875</name>
</gene>
<protein>
    <recommendedName>
        <fullName evidence="2">SUF system FeS cluster assembly SufBD core domain-containing protein</fullName>
    </recommendedName>
</protein>
<feature type="compositionally biased region" description="Polar residues" evidence="1">
    <location>
        <begin position="203"/>
        <end position="213"/>
    </location>
</feature>